<accession>A0A7S2YMP1</accession>
<dbReference type="EMBL" id="HBHT01032792">
    <property type="protein sequence ID" value="CAD9985166.1"/>
    <property type="molecule type" value="Transcribed_RNA"/>
</dbReference>
<gene>
    <name evidence="1" type="ORF">APAL1065_LOCUS22043</name>
</gene>
<proteinExistence type="predicted"/>
<protein>
    <submittedName>
        <fullName evidence="1">Uncharacterized protein</fullName>
    </submittedName>
</protein>
<dbReference type="AlphaFoldDB" id="A0A7S2YMP1"/>
<evidence type="ECO:0000313" key="1">
    <source>
        <dbReference type="EMBL" id="CAD9985166.1"/>
    </source>
</evidence>
<name>A0A7S2YMP1_9STRA</name>
<organism evidence="1">
    <name type="scientific">Entomoneis paludosa</name>
    <dbReference type="NCBI Taxonomy" id="265537"/>
    <lineage>
        <taxon>Eukaryota</taxon>
        <taxon>Sar</taxon>
        <taxon>Stramenopiles</taxon>
        <taxon>Ochrophyta</taxon>
        <taxon>Bacillariophyta</taxon>
        <taxon>Bacillariophyceae</taxon>
        <taxon>Bacillariophycidae</taxon>
        <taxon>Entomoneidaceae</taxon>
        <taxon>Entomoneis</taxon>
    </lineage>
</organism>
<reference evidence="1" key="1">
    <citation type="submission" date="2021-01" db="EMBL/GenBank/DDBJ databases">
        <authorList>
            <person name="Corre E."/>
            <person name="Pelletier E."/>
            <person name="Niang G."/>
            <person name="Scheremetjew M."/>
            <person name="Finn R."/>
            <person name="Kale V."/>
            <person name="Holt S."/>
            <person name="Cochrane G."/>
            <person name="Meng A."/>
            <person name="Brown T."/>
            <person name="Cohen L."/>
        </authorList>
    </citation>
    <scope>NUCLEOTIDE SEQUENCE</scope>
    <source>
        <strain evidence="1">CCMP125</strain>
    </source>
</reference>
<sequence>MGDLAKIQDYQAAAKSHVLVQTRLDADDSIFRDMMKNVQQQAARTLGAQAEEHRYNPLSFNIKQYRVFCTEHHVEWGYFNPWDPKSDKGHLFGVSQPEFCVTAGLTYAYQVGTTSADMPTRAHNKMSQLIKQCDNVKYKHNCIERIDAGDYKWIMIRSRTPTSTAMQGVIPTQKVKKSMEWQNLQETTWATVIEQNFNVSPQSVWKLRMVFKQNMQHILKDALKGQCAKREFTCKDSAIQALEKLMEEVKKHS</sequence>